<comment type="caution">
    <text evidence="10">The sequence shown here is derived from an EMBL/GenBank/DDBJ whole genome shotgun (WGS) entry which is preliminary data.</text>
</comment>
<feature type="region of interest" description="Disordered" evidence="8">
    <location>
        <begin position="310"/>
        <end position="332"/>
    </location>
</feature>
<evidence type="ECO:0000256" key="7">
    <source>
        <dbReference type="PROSITE-ProRule" id="PRU10141"/>
    </source>
</evidence>
<keyword evidence="2" id="KW-0723">Serine/threonine-protein kinase</keyword>
<sequence length="433" mass="46298">MTIAVGDLVEDRYRLLRRIGFGGMGVVYEARDTALDRRVAVKILTAVAGGEAPERFRREARALARIEAPNTAGVYDFGVHLDTPYLVMEFLDGVDLQTLVERSGRLPDAVVAAVAAGVCSGLAAAHAVGVLHRDVKPSNIRITPLGRVVLQDFGMAWLVEDSTRITRTGALVGTPRYMPPEVILGELPSPAGDLYSLGLCMHLMLTGESPFGRVDDIGAILLRVIDEGAPRLVGSFHGIARELAKLTDALTDRAPAGRPRDAQAVGDLLAPILRAAPDGTRMLGDLVRQSIRVGAVQHMYTDTALGDRSYPEYLDAAPSPPRQPRSPDDSLTLSDVTRDIVLHSMTTETALSRQREAVNLVLRGELQEAMRVLTSVVHVCTRGLGADHPTTLAGQYWQAVCLARLGASGEALALFSAISGHVARGRNGDTTGA</sequence>
<keyword evidence="6 7" id="KW-0067">ATP-binding</keyword>
<evidence type="ECO:0000313" key="10">
    <source>
        <dbReference type="EMBL" id="MDT0342433.1"/>
    </source>
</evidence>
<dbReference type="InterPro" id="IPR011990">
    <property type="entry name" value="TPR-like_helical_dom_sf"/>
</dbReference>
<evidence type="ECO:0000256" key="1">
    <source>
        <dbReference type="ARBA" id="ARBA00012513"/>
    </source>
</evidence>
<proteinExistence type="predicted"/>
<gene>
    <name evidence="10" type="ORF">RM590_07310</name>
</gene>
<dbReference type="Pfam" id="PF00069">
    <property type="entry name" value="Pkinase"/>
    <property type="match status" value="1"/>
</dbReference>
<dbReference type="InterPro" id="IPR011009">
    <property type="entry name" value="Kinase-like_dom_sf"/>
</dbReference>
<dbReference type="SUPFAM" id="SSF56112">
    <property type="entry name" value="Protein kinase-like (PK-like)"/>
    <property type="match status" value="1"/>
</dbReference>
<organism evidence="10 11">
    <name type="scientific">Streptomyces litchfieldiae</name>
    <dbReference type="NCBI Taxonomy" id="3075543"/>
    <lineage>
        <taxon>Bacteria</taxon>
        <taxon>Bacillati</taxon>
        <taxon>Actinomycetota</taxon>
        <taxon>Actinomycetes</taxon>
        <taxon>Kitasatosporales</taxon>
        <taxon>Streptomycetaceae</taxon>
        <taxon>Streptomyces</taxon>
    </lineage>
</organism>
<dbReference type="PANTHER" id="PTHR43289:SF6">
    <property type="entry name" value="SERINE_THREONINE-PROTEIN KINASE NEKL-3"/>
    <property type="match status" value="1"/>
</dbReference>
<dbReference type="EC" id="2.7.11.1" evidence="1"/>
<keyword evidence="5 10" id="KW-0418">Kinase</keyword>
<dbReference type="Gene3D" id="1.25.40.10">
    <property type="entry name" value="Tetratricopeptide repeat domain"/>
    <property type="match status" value="1"/>
</dbReference>
<dbReference type="Gene3D" id="3.30.200.20">
    <property type="entry name" value="Phosphorylase Kinase, domain 1"/>
    <property type="match status" value="1"/>
</dbReference>
<dbReference type="EMBL" id="JAVREL010000003">
    <property type="protein sequence ID" value="MDT0342433.1"/>
    <property type="molecule type" value="Genomic_DNA"/>
</dbReference>
<dbReference type="Proteomes" id="UP001183246">
    <property type="component" value="Unassembled WGS sequence"/>
</dbReference>
<dbReference type="GO" id="GO:0004674">
    <property type="term" value="F:protein serine/threonine kinase activity"/>
    <property type="evidence" value="ECO:0007669"/>
    <property type="project" value="UniProtKB-EC"/>
</dbReference>
<evidence type="ECO:0000259" key="9">
    <source>
        <dbReference type="PROSITE" id="PS50011"/>
    </source>
</evidence>
<evidence type="ECO:0000256" key="2">
    <source>
        <dbReference type="ARBA" id="ARBA00022527"/>
    </source>
</evidence>
<dbReference type="PANTHER" id="PTHR43289">
    <property type="entry name" value="MITOGEN-ACTIVATED PROTEIN KINASE KINASE KINASE 20-RELATED"/>
    <property type="match status" value="1"/>
</dbReference>
<dbReference type="PROSITE" id="PS00107">
    <property type="entry name" value="PROTEIN_KINASE_ATP"/>
    <property type="match status" value="1"/>
</dbReference>
<protein>
    <recommendedName>
        <fullName evidence="1">non-specific serine/threonine protein kinase</fullName>
        <ecNumber evidence="1">2.7.11.1</ecNumber>
    </recommendedName>
</protein>
<keyword evidence="10" id="KW-0689">Ribosomal protein</keyword>
<dbReference type="GO" id="GO:0005840">
    <property type="term" value="C:ribosome"/>
    <property type="evidence" value="ECO:0007669"/>
    <property type="project" value="UniProtKB-KW"/>
</dbReference>
<dbReference type="RefSeq" id="WP_311703565.1">
    <property type="nucleotide sequence ID" value="NZ_JAVREL010000003.1"/>
</dbReference>
<evidence type="ECO:0000256" key="5">
    <source>
        <dbReference type="ARBA" id="ARBA00022777"/>
    </source>
</evidence>
<evidence type="ECO:0000256" key="3">
    <source>
        <dbReference type="ARBA" id="ARBA00022679"/>
    </source>
</evidence>
<dbReference type="Gene3D" id="1.10.510.10">
    <property type="entry name" value="Transferase(Phosphotransferase) domain 1"/>
    <property type="match status" value="1"/>
</dbReference>
<dbReference type="InterPro" id="IPR017441">
    <property type="entry name" value="Protein_kinase_ATP_BS"/>
</dbReference>
<feature type="binding site" evidence="7">
    <location>
        <position position="42"/>
    </location>
    <ligand>
        <name>ATP</name>
        <dbReference type="ChEBI" id="CHEBI:30616"/>
    </ligand>
</feature>
<evidence type="ECO:0000256" key="8">
    <source>
        <dbReference type="SAM" id="MobiDB-lite"/>
    </source>
</evidence>
<dbReference type="PROSITE" id="PS50011">
    <property type="entry name" value="PROTEIN_KINASE_DOM"/>
    <property type="match status" value="1"/>
</dbReference>
<feature type="domain" description="Protein kinase" evidence="9">
    <location>
        <begin position="13"/>
        <end position="273"/>
    </location>
</feature>
<evidence type="ECO:0000313" key="11">
    <source>
        <dbReference type="Proteomes" id="UP001183246"/>
    </source>
</evidence>
<accession>A0ABU2MM38</accession>
<keyword evidence="11" id="KW-1185">Reference proteome</keyword>
<dbReference type="SMART" id="SM00220">
    <property type="entry name" value="S_TKc"/>
    <property type="match status" value="1"/>
</dbReference>
<name>A0ABU2MM38_9ACTN</name>
<evidence type="ECO:0000256" key="6">
    <source>
        <dbReference type="ARBA" id="ARBA00022840"/>
    </source>
</evidence>
<keyword evidence="10" id="KW-0687">Ribonucleoprotein</keyword>
<evidence type="ECO:0000256" key="4">
    <source>
        <dbReference type="ARBA" id="ARBA00022741"/>
    </source>
</evidence>
<keyword evidence="3 10" id="KW-0808">Transferase</keyword>
<dbReference type="InterPro" id="IPR000719">
    <property type="entry name" value="Prot_kinase_dom"/>
</dbReference>
<dbReference type="CDD" id="cd14014">
    <property type="entry name" value="STKc_PknB_like"/>
    <property type="match status" value="1"/>
</dbReference>
<keyword evidence="4 7" id="KW-0547">Nucleotide-binding</keyword>
<reference evidence="11" key="1">
    <citation type="submission" date="2023-07" db="EMBL/GenBank/DDBJ databases">
        <title>30 novel species of actinomycetes from the DSMZ collection.</title>
        <authorList>
            <person name="Nouioui I."/>
        </authorList>
    </citation>
    <scope>NUCLEOTIDE SEQUENCE [LARGE SCALE GENOMIC DNA]</scope>
    <source>
        <strain evidence="11">DSM 44938</strain>
    </source>
</reference>